<proteinExistence type="predicted"/>
<dbReference type="EMBL" id="CP051128">
    <property type="protein sequence ID" value="QIZ10003.1"/>
    <property type="molecule type" value="Genomic_DNA"/>
</dbReference>
<dbReference type="AlphaFoldDB" id="A0A6H1P8Y8"/>
<gene>
    <name evidence="1" type="ORF">HFZ78_27580</name>
</gene>
<evidence type="ECO:0000313" key="2">
    <source>
        <dbReference type="Proteomes" id="UP000501868"/>
    </source>
</evidence>
<dbReference type="Pfam" id="PF13056">
    <property type="entry name" value="DUF3918"/>
    <property type="match status" value="1"/>
</dbReference>
<dbReference type="Proteomes" id="UP000501868">
    <property type="component" value="Chromosome"/>
</dbReference>
<dbReference type="InterPro" id="IPR025029">
    <property type="entry name" value="DUF3918"/>
</dbReference>
<accession>A0A6H1P8Y8</accession>
<name>A0A6H1P8Y8_PRIMG</name>
<reference evidence="1 2" key="2">
    <citation type="submission" date="2020-04" db="EMBL/GenBank/DDBJ databases">
        <authorList>
            <person name="Fomenkov A."/>
            <person name="Anton B.P."/>
            <person name="Roberts R.J."/>
        </authorList>
    </citation>
    <scope>NUCLEOTIDE SEQUENCE [LARGE SCALE GENOMIC DNA]</scope>
    <source>
        <strain evidence="1 2">S2</strain>
    </source>
</reference>
<protein>
    <submittedName>
        <fullName evidence="1">DUF3918 family protein</fullName>
    </submittedName>
</protein>
<reference evidence="1 2" key="1">
    <citation type="submission" date="2020-04" db="EMBL/GenBank/DDBJ databases">
        <title>Genome-Wide Identification of 5-Methylcytosine Sites in Bacterial Genomes By High-Throughput Sequencing of MspJI Restriction Fragments.</title>
        <authorList>
            <person name="Wu V."/>
        </authorList>
    </citation>
    <scope>NUCLEOTIDE SEQUENCE [LARGE SCALE GENOMIC DNA]</scope>
    <source>
        <strain evidence="1 2">S2</strain>
    </source>
</reference>
<organism evidence="1 2">
    <name type="scientific">Priestia megaterium</name>
    <name type="common">Bacillus megaterium</name>
    <dbReference type="NCBI Taxonomy" id="1404"/>
    <lineage>
        <taxon>Bacteria</taxon>
        <taxon>Bacillati</taxon>
        <taxon>Bacillota</taxon>
        <taxon>Bacilli</taxon>
        <taxon>Bacillales</taxon>
        <taxon>Bacillaceae</taxon>
        <taxon>Priestia</taxon>
    </lineage>
</organism>
<sequence length="45" mass="5088">MNKMMTTTMIAIGAGMAAYTVASRNNMMSARNMKRMTKKVRRAIF</sequence>
<evidence type="ECO:0000313" key="1">
    <source>
        <dbReference type="EMBL" id="QIZ10003.1"/>
    </source>
</evidence>